<feature type="compositionally biased region" description="Polar residues" evidence="1">
    <location>
        <begin position="107"/>
        <end position="127"/>
    </location>
</feature>
<keyword evidence="3" id="KW-1185">Reference proteome</keyword>
<feature type="region of interest" description="Disordered" evidence="1">
    <location>
        <begin position="107"/>
        <end position="129"/>
    </location>
</feature>
<dbReference type="EMBL" id="JAGFBR010000014">
    <property type="protein sequence ID" value="KAH0455313.1"/>
    <property type="molecule type" value="Genomic_DNA"/>
</dbReference>
<proteinExistence type="predicted"/>
<dbReference type="Proteomes" id="UP000775213">
    <property type="component" value="Unassembled WGS sequence"/>
</dbReference>
<evidence type="ECO:0000256" key="1">
    <source>
        <dbReference type="SAM" id="MobiDB-lite"/>
    </source>
</evidence>
<gene>
    <name evidence="2" type="ORF">IEQ34_015345</name>
</gene>
<evidence type="ECO:0000313" key="2">
    <source>
        <dbReference type="EMBL" id="KAH0455313.1"/>
    </source>
</evidence>
<reference evidence="2 3" key="1">
    <citation type="journal article" date="2021" name="Hortic Res">
        <title>Chromosome-scale assembly of the Dendrobium chrysotoxum genome enhances the understanding of orchid evolution.</title>
        <authorList>
            <person name="Zhang Y."/>
            <person name="Zhang G.Q."/>
            <person name="Zhang D."/>
            <person name="Liu X.D."/>
            <person name="Xu X.Y."/>
            <person name="Sun W.H."/>
            <person name="Yu X."/>
            <person name="Zhu X."/>
            <person name="Wang Z.W."/>
            <person name="Zhao X."/>
            <person name="Zhong W.Y."/>
            <person name="Chen H."/>
            <person name="Yin W.L."/>
            <person name="Huang T."/>
            <person name="Niu S.C."/>
            <person name="Liu Z.J."/>
        </authorList>
    </citation>
    <scope>NUCLEOTIDE SEQUENCE [LARGE SCALE GENOMIC DNA]</scope>
    <source>
        <strain evidence="2">Lindl</strain>
    </source>
</reference>
<dbReference type="AlphaFoldDB" id="A0AAV7GIQ9"/>
<organism evidence="2 3">
    <name type="scientific">Dendrobium chrysotoxum</name>
    <name type="common">Orchid</name>
    <dbReference type="NCBI Taxonomy" id="161865"/>
    <lineage>
        <taxon>Eukaryota</taxon>
        <taxon>Viridiplantae</taxon>
        <taxon>Streptophyta</taxon>
        <taxon>Embryophyta</taxon>
        <taxon>Tracheophyta</taxon>
        <taxon>Spermatophyta</taxon>
        <taxon>Magnoliopsida</taxon>
        <taxon>Liliopsida</taxon>
        <taxon>Asparagales</taxon>
        <taxon>Orchidaceae</taxon>
        <taxon>Epidendroideae</taxon>
        <taxon>Malaxideae</taxon>
        <taxon>Dendrobiinae</taxon>
        <taxon>Dendrobium</taxon>
    </lineage>
</organism>
<protein>
    <submittedName>
        <fullName evidence="2">Uncharacterized protein</fullName>
    </submittedName>
</protein>
<name>A0AAV7GIQ9_DENCH</name>
<comment type="caution">
    <text evidence="2">The sequence shown here is derived from an EMBL/GenBank/DDBJ whole genome shotgun (WGS) entry which is preliminary data.</text>
</comment>
<accession>A0AAV7GIQ9</accession>
<sequence length="264" mass="30659">MGRFTCNIQGIRTRDRSQSWASIFFFVKNYWNLIEKWEKLKELLVPLHIGEGIFKILKSLIENLLYEVHYLRKYIEEDYLFKVGLFVHVGRSLATMLKKSNNVQEISTQTSEVAPKPSLNNDNTPSLSKKKKKVDKTLAIVTISKSYKDSSPSKLHIPKDILTHQYIKCRRADELSIIQDHVQQAHDHIYDVEVKDLERQCIEEGFIRWSLKGVHLVQRKTGVEVEMLTHSQASDDSLSALGDDGIEIDLKIFFFYEDEDAKIM</sequence>
<evidence type="ECO:0000313" key="3">
    <source>
        <dbReference type="Proteomes" id="UP000775213"/>
    </source>
</evidence>